<evidence type="ECO:0000313" key="3">
    <source>
        <dbReference type="EMBL" id="KAH8039848.1"/>
    </source>
</evidence>
<evidence type="ECO:0008006" key="5">
    <source>
        <dbReference type="Google" id="ProtNLM"/>
    </source>
</evidence>
<dbReference type="GO" id="GO:0006751">
    <property type="term" value="P:glutathione catabolic process"/>
    <property type="evidence" value="ECO:0007669"/>
    <property type="project" value="InterPro"/>
</dbReference>
<dbReference type="InterPro" id="IPR000101">
    <property type="entry name" value="GGT_peptidase"/>
</dbReference>
<keyword evidence="4" id="KW-1185">Reference proteome</keyword>
<evidence type="ECO:0000256" key="2">
    <source>
        <dbReference type="SAM" id="Phobius"/>
    </source>
</evidence>
<organism evidence="3 4">
    <name type="scientific">Rhipicephalus microplus</name>
    <name type="common">Cattle tick</name>
    <name type="synonym">Boophilus microplus</name>
    <dbReference type="NCBI Taxonomy" id="6941"/>
    <lineage>
        <taxon>Eukaryota</taxon>
        <taxon>Metazoa</taxon>
        <taxon>Ecdysozoa</taxon>
        <taxon>Arthropoda</taxon>
        <taxon>Chelicerata</taxon>
        <taxon>Arachnida</taxon>
        <taxon>Acari</taxon>
        <taxon>Parasitiformes</taxon>
        <taxon>Ixodida</taxon>
        <taxon>Ixodoidea</taxon>
        <taxon>Ixodidae</taxon>
        <taxon>Rhipicephalinae</taxon>
        <taxon>Rhipicephalus</taxon>
        <taxon>Boophilus</taxon>
    </lineage>
</organism>
<dbReference type="AlphaFoldDB" id="A0A9J6F0T8"/>
<dbReference type="InterPro" id="IPR043137">
    <property type="entry name" value="GGT_ssub_C"/>
</dbReference>
<dbReference type="EMBL" id="JABSTU010000001">
    <property type="protein sequence ID" value="KAH8039848.1"/>
    <property type="molecule type" value="Genomic_DNA"/>
</dbReference>
<evidence type="ECO:0000256" key="1">
    <source>
        <dbReference type="PIRSR" id="PIRSR600101-2"/>
    </source>
</evidence>
<reference evidence="3" key="1">
    <citation type="journal article" date="2020" name="Cell">
        <title>Large-Scale Comparative Analyses of Tick Genomes Elucidate Their Genetic Diversity and Vector Capacities.</title>
        <authorList>
            <consortium name="Tick Genome and Microbiome Consortium (TIGMIC)"/>
            <person name="Jia N."/>
            <person name="Wang J."/>
            <person name="Shi W."/>
            <person name="Du L."/>
            <person name="Sun Y."/>
            <person name="Zhan W."/>
            <person name="Jiang J.F."/>
            <person name="Wang Q."/>
            <person name="Zhang B."/>
            <person name="Ji P."/>
            <person name="Bell-Sakyi L."/>
            <person name="Cui X.M."/>
            <person name="Yuan T.T."/>
            <person name="Jiang B.G."/>
            <person name="Yang W.F."/>
            <person name="Lam T.T."/>
            <person name="Chang Q.C."/>
            <person name="Ding S.J."/>
            <person name="Wang X.J."/>
            <person name="Zhu J.G."/>
            <person name="Ruan X.D."/>
            <person name="Zhao L."/>
            <person name="Wei J.T."/>
            <person name="Ye R.Z."/>
            <person name="Que T.C."/>
            <person name="Du C.H."/>
            <person name="Zhou Y.H."/>
            <person name="Cheng J.X."/>
            <person name="Dai P.F."/>
            <person name="Guo W.B."/>
            <person name="Han X.H."/>
            <person name="Huang E.J."/>
            <person name="Li L.F."/>
            <person name="Wei W."/>
            <person name="Gao Y.C."/>
            <person name="Liu J.Z."/>
            <person name="Shao H.Z."/>
            <person name="Wang X."/>
            <person name="Wang C.C."/>
            <person name="Yang T.C."/>
            <person name="Huo Q.B."/>
            <person name="Li W."/>
            <person name="Chen H.Y."/>
            <person name="Chen S.E."/>
            <person name="Zhou L.G."/>
            <person name="Ni X.B."/>
            <person name="Tian J.H."/>
            <person name="Sheng Y."/>
            <person name="Liu T."/>
            <person name="Pan Y.S."/>
            <person name="Xia L.Y."/>
            <person name="Li J."/>
            <person name="Zhao F."/>
            <person name="Cao W.C."/>
        </authorList>
    </citation>
    <scope>NUCLEOTIDE SEQUENCE</scope>
    <source>
        <strain evidence="3">Rmic-2018</strain>
    </source>
</reference>
<sequence>MLTSRQKWLSGSLHNGPRKVEVMRNVTSVPSTLTPDEVLDCLRDALLTNRNRMQARAAHSLGFVSMAITAGWHCLFIFIFLVLVIVSTMSASFFSFEYTKPLVDFPSTTWEYKDWAIVGDSDHCVAVAKYSMAIQNGSIYTLFFSRMFLKDYTGLYIRANQRLYKLLTDVATEGWKSFYTGKHAKRLEDDITRDLGWLAVGDLERYEPHWIEPIALRMHTDKILYAVPIPGGGALLGPILDLVNVTHGKLRFRAAKSVARTPIQTLHRLTELLKFTYAQKSSLGDILAIRTREQHNYTVQVLRSFYGAYDPKAALKTYAQYNASASIDYDDGGGAHLALRDRKGNALSVVMSLNWEFGCLYMSSCGFLMNNFMDSFSIPGGRNGLPMGENNANGMVKRPATTMTPVMITNAKGGALFAALGATGGLQGISAMGQFLECIGTFAVLDCAHNSVRVHPFPDEKTFSLTVGPKLGGYDPEKELKNFGHNIVHKPLTATLNGIVLTERNTWIAAGDVNYTDGGTRGEQYVHPVVKNVAQ</sequence>
<accession>A0A9J6F0T8</accession>
<feature type="binding site" evidence="1">
    <location>
        <begin position="352"/>
        <end position="354"/>
    </location>
    <ligand>
        <name>L-glutamate</name>
        <dbReference type="ChEBI" id="CHEBI:29985"/>
    </ligand>
</feature>
<feature type="transmembrane region" description="Helical" evidence="2">
    <location>
        <begin position="60"/>
        <end position="86"/>
    </location>
</feature>
<proteinExistence type="predicted"/>
<dbReference type="PRINTS" id="PR01210">
    <property type="entry name" value="GGTRANSPTASE"/>
</dbReference>
<dbReference type="GO" id="GO:0005886">
    <property type="term" value="C:plasma membrane"/>
    <property type="evidence" value="ECO:0007669"/>
    <property type="project" value="TreeGrafter"/>
</dbReference>
<dbReference type="Gene3D" id="1.10.246.130">
    <property type="match status" value="1"/>
</dbReference>
<dbReference type="SUPFAM" id="SSF56235">
    <property type="entry name" value="N-terminal nucleophile aminohydrolases (Ntn hydrolases)"/>
    <property type="match status" value="1"/>
</dbReference>
<dbReference type="InterPro" id="IPR043138">
    <property type="entry name" value="GGT_lsub"/>
</dbReference>
<evidence type="ECO:0000313" key="4">
    <source>
        <dbReference type="Proteomes" id="UP000821866"/>
    </source>
</evidence>
<keyword evidence="2" id="KW-0812">Transmembrane</keyword>
<comment type="caution">
    <text evidence="3">The sequence shown here is derived from an EMBL/GenBank/DDBJ whole genome shotgun (WGS) entry which is preliminary data.</text>
</comment>
<dbReference type="Gene3D" id="3.60.20.40">
    <property type="match status" value="1"/>
</dbReference>
<gene>
    <name evidence="3" type="ORF">HPB51_009104</name>
</gene>
<name>A0A9J6F0T8_RHIMP</name>
<keyword evidence="2" id="KW-0472">Membrane</keyword>
<feature type="binding site" evidence="1">
    <location>
        <position position="425"/>
    </location>
    <ligand>
        <name>L-glutamate</name>
        <dbReference type="ChEBI" id="CHEBI:29985"/>
    </ligand>
</feature>
<dbReference type="InterPro" id="IPR029055">
    <property type="entry name" value="Ntn_hydrolases_N"/>
</dbReference>
<dbReference type="Proteomes" id="UP000821866">
    <property type="component" value="Chromosome 1"/>
</dbReference>
<dbReference type="GO" id="GO:0036374">
    <property type="term" value="F:glutathione hydrolase activity"/>
    <property type="evidence" value="ECO:0007669"/>
    <property type="project" value="InterPro"/>
</dbReference>
<protein>
    <recommendedName>
        <fullName evidence="5">Gamma-glutamyltransferase</fullName>
    </recommendedName>
</protein>
<dbReference type="PANTHER" id="PTHR11686">
    <property type="entry name" value="GAMMA GLUTAMYL TRANSPEPTIDASE"/>
    <property type="match status" value="1"/>
</dbReference>
<keyword evidence="2" id="KW-1133">Transmembrane helix</keyword>
<dbReference type="PANTHER" id="PTHR11686:SF9">
    <property type="entry name" value="RE13973P"/>
    <property type="match status" value="1"/>
</dbReference>
<dbReference type="VEuPathDB" id="VectorBase:LOC119163716"/>
<feature type="binding site" evidence="1">
    <location>
        <begin position="401"/>
        <end position="402"/>
    </location>
    <ligand>
        <name>L-glutamate</name>
        <dbReference type="ChEBI" id="CHEBI:29985"/>
    </ligand>
</feature>
<reference evidence="3" key="2">
    <citation type="submission" date="2021-09" db="EMBL/GenBank/DDBJ databases">
        <authorList>
            <person name="Jia N."/>
            <person name="Wang J."/>
            <person name="Shi W."/>
            <person name="Du L."/>
            <person name="Sun Y."/>
            <person name="Zhan W."/>
            <person name="Jiang J."/>
            <person name="Wang Q."/>
            <person name="Zhang B."/>
            <person name="Ji P."/>
            <person name="Sakyi L.B."/>
            <person name="Cui X."/>
            <person name="Yuan T."/>
            <person name="Jiang B."/>
            <person name="Yang W."/>
            <person name="Lam T.T.-Y."/>
            <person name="Chang Q."/>
            <person name="Ding S."/>
            <person name="Wang X."/>
            <person name="Zhu J."/>
            <person name="Ruan X."/>
            <person name="Zhao L."/>
            <person name="Wei J."/>
            <person name="Que T."/>
            <person name="Du C."/>
            <person name="Cheng J."/>
            <person name="Dai P."/>
            <person name="Han X."/>
            <person name="Huang E."/>
            <person name="Gao Y."/>
            <person name="Liu J."/>
            <person name="Shao H."/>
            <person name="Ye R."/>
            <person name="Li L."/>
            <person name="Wei W."/>
            <person name="Wang X."/>
            <person name="Wang C."/>
            <person name="Huo Q."/>
            <person name="Li W."/>
            <person name="Guo W."/>
            <person name="Chen H."/>
            <person name="Chen S."/>
            <person name="Zhou L."/>
            <person name="Zhou L."/>
            <person name="Ni X."/>
            <person name="Tian J."/>
            <person name="Zhou Y."/>
            <person name="Sheng Y."/>
            <person name="Liu T."/>
            <person name="Pan Y."/>
            <person name="Xia L."/>
            <person name="Li J."/>
            <person name="Zhao F."/>
            <person name="Cao W."/>
        </authorList>
    </citation>
    <scope>NUCLEOTIDE SEQUENCE</scope>
    <source>
        <strain evidence="3">Rmic-2018</strain>
        <tissue evidence="3">Larvae</tissue>
    </source>
</reference>
<dbReference type="Pfam" id="PF01019">
    <property type="entry name" value="G_glu_transpept"/>
    <property type="match status" value="1"/>
</dbReference>